<dbReference type="Proteomes" id="UP000635565">
    <property type="component" value="Unassembled WGS sequence"/>
</dbReference>
<evidence type="ECO:0000313" key="10">
    <source>
        <dbReference type="EMBL" id="GHO86014.1"/>
    </source>
</evidence>
<feature type="compositionally biased region" description="Polar residues" evidence="9">
    <location>
        <begin position="105"/>
        <end position="121"/>
    </location>
</feature>
<dbReference type="PRINTS" id="PR01806">
    <property type="entry name" value="VIRFACTRMVIN"/>
</dbReference>
<feature type="transmembrane region" description="Helical" evidence="8">
    <location>
        <begin position="651"/>
        <end position="672"/>
    </location>
</feature>
<keyword evidence="8" id="KW-0961">Cell wall biogenesis/degradation</keyword>
<organism evidence="10 11">
    <name type="scientific">Dictyobacter formicarum</name>
    <dbReference type="NCBI Taxonomy" id="2778368"/>
    <lineage>
        <taxon>Bacteria</taxon>
        <taxon>Bacillati</taxon>
        <taxon>Chloroflexota</taxon>
        <taxon>Ktedonobacteria</taxon>
        <taxon>Ktedonobacterales</taxon>
        <taxon>Dictyobacteraceae</taxon>
        <taxon>Dictyobacter</taxon>
    </lineage>
</organism>
<feature type="transmembrane region" description="Helical" evidence="8">
    <location>
        <begin position="432"/>
        <end position="456"/>
    </location>
</feature>
<evidence type="ECO:0000256" key="1">
    <source>
        <dbReference type="ARBA" id="ARBA00004651"/>
    </source>
</evidence>
<feature type="transmembrane region" description="Helical" evidence="8">
    <location>
        <begin position="547"/>
        <end position="571"/>
    </location>
</feature>
<comment type="subcellular location">
    <subcellularLocation>
        <location evidence="1 8">Cell membrane</location>
        <topology evidence="1 8">Multi-pass membrane protein</topology>
    </subcellularLocation>
</comment>
<keyword evidence="7 8" id="KW-0472">Membrane</keyword>
<comment type="function">
    <text evidence="8">Involved in peptidoglycan biosynthesis. Transports lipid-linked peptidoglycan precursors from the inner to the outer leaflet of the cytoplasmic membrane.</text>
</comment>
<accession>A0ABQ3VK02</accession>
<evidence type="ECO:0000256" key="3">
    <source>
        <dbReference type="ARBA" id="ARBA00022692"/>
    </source>
</evidence>
<comment type="caution">
    <text evidence="10">The sequence shown here is derived from an EMBL/GenBank/DDBJ whole genome shotgun (WGS) entry which is preliminary data.</text>
</comment>
<comment type="similarity">
    <text evidence="8">Belongs to the MurJ/MviN family.</text>
</comment>
<protein>
    <recommendedName>
        <fullName evidence="8">Probable lipid II flippase MurJ</fullName>
    </recommendedName>
</protein>
<feature type="transmembrane region" description="Helical" evidence="8">
    <location>
        <begin position="345"/>
        <end position="370"/>
    </location>
</feature>
<dbReference type="EMBL" id="BNJJ01000011">
    <property type="protein sequence ID" value="GHO86014.1"/>
    <property type="molecule type" value="Genomic_DNA"/>
</dbReference>
<comment type="pathway">
    <text evidence="8">Cell wall biogenesis; peptidoglycan biosynthesis.</text>
</comment>
<feature type="compositionally biased region" description="Polar residues" evidence="9">
    <location>
        <begin position="136"/>
        <end position="151"/>
    </location>
</feature>
<dbReference type="NCBIfam" id="TIGR01695">
    <property type="entry name" value="murJ_mviN"/>
    <property type="match status" value="1"/>
</dbReference>
<feature type="transmembrane region" description="Helical" evidence="8">
    <location>
        <begin position="244"/>
        <end position="266"/>
    </location>
</feature>
<evidence type="ECO:0000256" key="2">
    <source>
        <dbReference type="ARBA" id="ARBA00022475"/>
    </source>
</evidence>
<feature type="transmembrane region" description="Helical" evidence="8">
    <location>
        <begin position="319"/>
        <end position="339"/>
    </location>
</feature>
<dbReference type="PANTHER" id="PTHR47019">
    <property type="entry name" value="LIPID II FLIPPASE MURJ"/>
    <property type="match status" value="1"/>
</dbReference>
<evidence type="ECO:0000313" key="11">
    <source>
        <dbReference type="Proteomes" id="UP000635565"/>
    </source>
</evidence>
<feature type="transmembrane region" description="Helical" evidence="8">
    <location>
        <begin position="611"/>
        <end position="631"/>
    </location>
</feature>
<dbReference type="HAMAP" id="MF_02078">
    <property type="entry name" value="MurJ_MviN"/>
    <property type="match status" value="1"/>
</dbReference>
<keyword evidence="5 8" id="KW-0573">Peptidoglycan synthesis</keyword>
<keyword evidence="3 8" id="KW-0812">Transmembrane</keyword>
<evidence type="ECO:0000256" key="5">
    <source>
        <dbReference type="ARBA" id="ARBA00022984"/>
    </source>
</evidence>
<keyword evidence="4 8" id="KW-0133">Cell shape</keyword>
<keyword evidence="11" id="KW-1185">Reference proteome</keyword>
<evidence type="ECO:0000256" key="7">
    <source>
        <dbReference type="ARBA" id="ARBA00023136"/>
    </source>
</evidence>
<keyword evidence="8" id="KW-0813">Transport</keyword>
<keyword evidence="2 8" id="KW-1003">Cell membrane</keyword>
<dbReference type="PANTHER" id="PTHR47019:SF1">
    <property type="entry name" value="LIPID II FLIPPASE MURJ"/>
    <property type="match status" value="1"/>
</dbReference>
<feature type="transmembrane region" description="Helical" evidence="8">
    <location>
        <begin position="205"/>
        <end position="223"/>
    </location>
</feature>
<feature type="transmembrane region" description="Helical" evidence="8">
    <location>
        <begin position="477"/>
        <end position="501"/>
    </location>
</feature>
<dbReference type="CDD" id="cd13123">
    <property type="entry name" value="MATE_MurJ_like"/>
    <property type="match status" value="1"/>
</dbReference>
<dbReference type="InterPro" id="IPR051050">
    <property type="entry name" value="Lipid_II_flippase_MurJ/MviN"/>
</dbReference>
<evidence type="ECO:0000256" key="9">
    <source>
        <dbReference type="SAM" id="MobiDB-lite"/>
    </source>
</evidence>
<feature type="transmembrane region" description="Helical" evidence="8">
    <location>
        <begin position="577"/>
        <end position="599"/>
    </location>
</feature>
<feature type="compositionally biased region" description="Pro residues" evidence="9">
    <location>
        <begin position="89"/>
        <end position="98"/>
    </location>
</feature>
<sequence>MHDMGMTLGFGQGTEYQYFDVPQPSQPMAQLRQERLQQLREERMRRQQRRIRGGDVTTMFPWKGGNKSAGTADSLPPPNGSLSGRPIAPRTPVPPSQFSPPESLPNYNNDETVAPVRTSTQRPENLRLPRREPPTASANLQPASSSAQDTGMLQKVRVGRAMSILTIAFVASRILGILRTSMFAYVFGTSPISDAYLQAFLIPDFIFNIVSGGALSSAFIPVFTNYMVGVRDEKKAWHVASSALNLAVTIMTGLALFGIIFARQLVPIYNIGASPAQLDLIASLTRIMLLQSVILGAGVIVTSVLNAQQDFKLSAIGSVLYNVGLIGGLVPGIFFAFSGHGDVHVAVYAATWGVVAGAMLQVGVQVPGLMKVGMKYTRSFDWKDPGVIQIARSMVPRIGNSAMIYLSTFVDRNLILLVVGTAGGGVTQYYQAFQLVLLPFGIFGLSPATAVFPTLAENVAKGRFDRVRSTILETLRSVLFTTIPSSIGLMVLGLPVIQVLLQHGHYNLNSAQATYFPLAAFSLGLAGLCGVELLTRSFYAMRDTKTPVIVSIAQFVFKIALSLVVVNAAVWGTNWGLAALAFSTSAANILEATVLFWLLDHRLGEMQVKELLKFIGRVLLASLAMAVIVFIARELLDRIFDTTSGQSTGLIGTVEAVVKLGIEVFVGLFVYVRVSRFLGIQELGPIKRMLDRLKLSWI</sequence>
<evidence type="ECO:0000256" key="4">
    <source>
        <dbReference type="ARBA" id="ARBA00022960"/>
    </source>
</evidence>
<gene>
    <name evidence="8" type="primary">murJ</name>
    <name evidence="10" type="ORF">KSZ_40200</name>
</gene>
<feature type="transmembrane region" description="Helical" evidence="8">
    <location>
        <begin position="402"/>
        <end position="426"/>
    </location>
</feature>
<feature type="transmembrane region" description="Helical" evidence="8">
    <location>
        <begin position="286"/>
        <end position="307"/>
    </location>
</feature>
<proteinExistence type="inferred from homology"/>
<dbReference type="InterPro" id="IPR004268">
    <property type="entry name" value="MurJ"/>
</dbReference>
<evidence type="ECO:0000256" key="6">
    <source>
        <dbReference type="ARBA" id="ARBA00022989"/>
    </source>
</evidence>
<reference evidence="10 11" key="1">
    <citation type="journal article" date="2021" name="Int. J. Syst. Evol. Microbiol.">
        <title>Reticulibacter mediterranei gen. nov., sp. nov., within the new family Reticulibacteraceae fam. nov., and Ktedonospora formicarum gen. nov., sp. nov., Ktedonobacter robiniae sp. nov., Dictyobacter formicarum sp. nov. and Dictyobacter arantiisoli sp. nov., belonging to the class Ktedonobacteria.</title>
        <authorList>
            <person name="Yabe S."/>
            <person name="Zheng Y."/>
            <person name="Wang C.M."/>
            <person name="Sakai Y."/>
            <person name="Abe K."/>
            <person name="Yokota A."/>
            <person name="Donadio S."/>
            <person name="Cavaletti L."/>
            <person name="Monciardini P."/>
        </authorList>
    </citation>
    <scope>NUCLEOTIDE SEQUENCE [LARGE SCALE GENOMIC DNA]</scope>
    <source>
        <strain evidence="10 11">SOSP1-9</strain>
    </source>
</reference>
<evidence type="ECO:0000256" key="8">
    <source>
        <dbReference type="HAMAP-Rule" id="MF_02078"/>
    </source>
</evidence>
<feature type="transmembrane region" description="Helical" evidence="8">
    <location>
        <begin position="513"/>
        <end position="535"/>
    </location>
</feature>
<feature type="region of interest" description="Disordered" evidence="9">
    <location>
        <begin position="43"/>
        <end position="151"/>
    </location>
</feature>
<dbReference type="Pfam" id="PF03023">
    <property type="entry name" value="MurJ"/>
    <property type="match status" value="1"/>
</dbReference>
<keyword evidence="6 8" id="KW-1133">Transmembrane helix</keyword>
<feature type="transmembrane region" description="Helical" evidence="8">
    <location>
        <begin position="162"/>
        <end position="185"/>
    </location>
</feature>
<feature type="compositionally biased region" description="Basic and acidic residues" evidence="9">
    <location>
        <begin position="124"/>
        <end position="133"/>
    </location>
</feature>
<name>A0ABQ3VK02_9CHLR</name>